<dbReference type="EMBL" id="LVLB01000003">
    <property type="protein sequence ID" value="KYO03521.1"/>
    <property type="molecule type" value="Genomic_DNA"/>
</dbReference>
<evidence type="ECO:0000313" key="2">
    <source>
        <dbReference type="EMBL" id="KYO03521.1"/>
    </source>
</evidence>
<evidence type="ECO:0000313" key="3">
    <source>
        <dbReference type="Proteomes" id="UP000076004"/>
    </source>
</evidence>
<gene>
    <name evidence="2" type="ORF">PGSY75_0208800</name>
</gene>
<keyword evidence="1" id="KW-1133">Transmembrane helix</keyword>
<proteinExistence type="predicted"/>
<dbReference type="KEGG" id="pgab:PGSY75_0208800"/>
<reference evidence="2 3" key="1">
    <citation type="journal article" date="2016" name="Nat. Commun.">
        <title>Genomes of cryptic chimpanzee Plasmodium species reveal key evolutionary events leading to human malaria.</title>
        <authorList>
            <person name="Sundararaman S.A."/>
            <person name="Plenderleith L.J."/>
            <person name="Liu W."/>
            <person name="Loy D.E."/>
            <person name="Learn G.H."/>
            <person name="Li Y."/>
            <person name="Shaw K.S."/>
            <person name="Ayouba A."/>
            <person name="Peeters M."/>
            <person name="Speede S."/>
            <person name="Shaw G.M."/>
            <person name="Bushman F.D."/>
            <person name="Brisson D."/>
            <person name="Rayner J.C."/>
            <person name="Sharp P.M."/>
            <person name="Hahn B.H."/>
        </authorList>
    </citation>
    <scope>NUCLEOTIDE SEQUENCE [LARGE SCALE GENOMIC DNA]</scope>
    <source>
        <strain evidence="2 3">SY75</strain>
    </source>
</reference>
<accession>A0A151LWG2</accession>
<dbReference type="VEuPathDB" id="PlasmoDB:PGABG01_0206400"/>
<dbReference type="RefSeq" id="XP_018643745.1">
    <property type="nucleotide sequence ID" value="XM_018783755.1"/>
</dbReference>
<dbReference type="Pfam" id="PF21203">
    <property type="entry name" value="ECM10"/>
    <property type="match status" value="1"/>
</dbReference>
<evidence type="ECO:0000256" key="1">
    <source>
        <dbReference type="SAM" id="Phobius"/>
    </source>
</evidence>
<name>A0A151LWG2_9APIC</name>
<dbReference type="VEuPathDB" id="PlasmoDB:PGSY75_0208800"/>
<feature type="transmembrane region" description="Helical" evidence="1">
    <location>
        <begin position="6"/>
        <end position="24"/>
    </location>
</feature>
<sequence length="239" mass="28456">MKGKDSNIFCWILLISFLYLKNVILCKQNILKLSYQINSFNCDDKKKEWNNIGSFILNSSEIYDISNSYVEEKRKFLEKMKNVALQFDYVLFQLCYDENKCLETYVNKEKIKNINNFVFLLGLDNNYIPFVLNYKMISNNNYQDEDNQNINKYNNEKIFSNLFIIKFPTVATPININNITTEDIHMKPKTQQNEKINDQNKPKSFLRKYWFVILIFFLSFSFSKHLTENEAQPPANTAR</sequence>
<comment type="caution">
    <text evidence="2">The sequence shown here is derived from an EMBL/GenBank/DDBJ whole genome shotgun (WGS) entry which is preliminary data.</text>
</comment>
<organism evidence="2 3">
    <name type="scientific">Plasmodium gaboni</name>
    <dbReference type="NCBI Taxonomy" id="647221"/>
    <lineage>
        <taxon>Eukaryota</taxon>
        <taxon>Sar</taxon>
        <taxon>Alveolata</taxon>
        <taxon>Apicomplexa</taxon>
        <taxon>Aconoidasida</taxon>
        <taxon>Haemosporida</taxon>
        <taxon>Plasmodiidae</taxon>
        <taxon>Plasmodium</taxon>
        <taxon>Plasmodium (Laverania)</taxon>
    </lineage>
</organism>
<keyword evidence="1" id="KW-0472">Membrane</keyword>
<dbReference type="GeneID" id="29774373"/>
<dbReference type="Proteomes" id="UP000076004">
    <property type="component" value="Unassembled WGS sequence"/>
</dbReference>
<dbReference type="AlphaFoldDB" id="A0A151LWG2"/>
<evidence type="ECO:0008006" key="4">
    <source>
        <dbReference type="Google" id="ProtNLM"/>
    </source>
</evidence>
<protein>
    <recommendedName>
        <fullName evidence="4">Transmembrane protein</fullName>
    </recommendedName>
</protein>
<keyword evidence="1" id="KW-0812">Transmembrane</keyword>